<dbReference type="Pfam" id="PF02518">
    <property type="entry name" value="HATPase_c"/>
    <property type="match status" value="1"/>
</dbReference>
<dbReference type="SMART" id="SM00388">
    <property type="entry name" value="HisKA"/>
    <property type="match status" value="1"/>
</dbReference>
<dbReference type="PANTHER" id="PTHR43065">
    <property type="entry name" value="SENSOR HISTIDINE KINASE"/>
    <property type="match status" value="1"/>
</dbReference>
<dbReference type="InterPro" id="IPR005467">
    <property type="entry name" value="His_kinase_dom"/>
</dbReference>
<name>A0A109JRE8_9HYPH</name>
<dbReference type="CDD" id="cd00082">
    <property type="entry name" value="HisKA"/>
    <property type="match status" value="1"/>
</dbReference>
<dbReference type="EC" id="2.7.13.3" evidence="2"/>
<dbReference type="SUPFAM" id="SSF55874">
    <property type="entry name" value="ATPase domain of HSP90 chaperone/DNA topoisomerase II/histidine kinase"/>
    <property type="match status" value="1"/>
</dbReference>
<protein>
    <recommendedName>
        <fullName evidence="2">histidine kinase</fullName>
        <ecNumber evidence="2">2.7.13.3</ecNumber>
    </recommendedName>
</protein>
<feature type="region of interest" description="Disordered" evidence="9">
    <location>
        <begin position="529"/>
        <end position="549"/>
    </location>
</feature>
<dbReference type="GO" id="GO:0000155">
    <property type="term" value="F:phosphorelay sensor kinase activity"/>
    <property type="evidence" value="ECO:0007669"/>
    <property type="project" value="InterPro"/>
</dbReference>
<gene>
    <name evidence="12" type="ORF">AS026_03460</name>
</gene>
<keyword evidence="5" id="KW-0547">Nucleotide-binding</keyword>
<comment type="caution">
    <text evidence="12">The sequence shown here is derived from an EMBL/GenBank/DDBJ whole genome shotgun (WGS) entry which is preliminary data.</text>
</comment>
<dbReference type="PRINTS" id="PR00344">
    <property type="entry name" value="BCTRLSENSOR"/>
</dbReference>
<evidence type="ECO:0000256" key="8">
    <source>
        <dbReference type="ARBA" id="ARBA00023012"/>
    </source>
</evidence>
<feature type="compositionally biased region" description="Basic and acidic residues" evidence="9">
    <location>
        <begin position="538"/>
        <end position="549"/>
    </location>
</feature>
<dbReference type="SUPFAM" id="SSF47384">
    <property type="entry name" value="Homodimeric domain of signal transducing histidine kinase"/>
    <property type="match status" value="1"/>
</dbReference>
<sequence>MPAILIWVALQFLVTVVLIYTTIDTVERNISSYAQSLERLAVSRNSQNFGFMQSLTMVADAPRSRSIASFTNFAESLHARYPQISGIAWYEMDPDERVRLQPIVQVPTEGESPILKSAKLLEALGGHHGQVQVVVDSKLQNKYYIIEHVRNYKNHFSIIITIDSREMLKPSLVDNCPKVTWTSGELTLFSNISTKNNNSLILSTIERRIDVYIGDIYQKPNDNFLKTSINVEKPIALDAILDNSMLYVFSTFSILIAGLSSYALHQGQVTRRLREAERLAKANINRLELEKRHEHASRVYAIGEMAAAIAHELIQPLTAILINSQTGVKLMDAMSTPQANVTSILSSNVKDAQRASEIIRNVRSFVSPKPTDTACTDIVAAIREVVTLMEALFAECGFEIALDFDEGPLLCKIGRVEFEQVVYNLVRNALEVGEHLDAKDRIVAISALRTDDRISIRVRDRGPGIEEIMLQSLFVPFSTTKVSGMGLGLSLSRRIVERAGGELSGQNHQGRGAIFEIVLPKATVGIASSNRRQPLTADEARRHSETKQS</sequence>
<keyword evidence="10" id="KW-0812">Transmembrane</keyword>
<evidence type="ECO:0000256" key="2">
    <source>
        <dbReference type="ARBA" id="ARBA00012438"/>
    </source>
</evidence>
<dbReference type="AlphaFoldDB" id="A0A109JRE8"/>
<dbReference type="PANTHER" id="PTHR43065:SF10">
    <property type="entry name" value="PEROXIDE STRESS-ACTIVATED HISTIDINE KINASE MAK3"/>
    <property type="match status" value="1"/>
</dbReference>
<keyword evidence="7" id="KW-0067">ATP-binding</keyword>
<proteinExistence type="predicted"/>
<feature type="transmembrane region" description="Helical" evidence="10">
    <location>
        <begin position="245"/>
        <end position="264"/>
    </location>
</feature>
<dbReference type="InterPro" id="IPR036890">
    <property type="entry name" value="HATPase_C_sf"/>
</dbReference>
<evidence type="ECO:0000256" key="9">
    <source>
        <dbReference type="SAM" id="MobiDB-lite"/>
    </source>
</evidence>
<keyword evidence="3" id="KW-0597">Phosphoprotein</keyword>
<accession>A0A109JRE8</accession>
<dbReference type="Gene3D" id="1.10.287.130">
    <property type="match status" value="1"/>
</dbReference>
<keyword evidence="6" id="KW-0418">Kinase</keyword>
<keyword evidence="13" id="KW-1185">Reference proteome</keyword>
<dbReference type="GO" id="GO:0005524">
    <property type="term" value="F:ATP binding"/>
    <property type="evidence" value="ECO:0007669"/>
    <property type="project" value="UniProtKB-KW"/>
</dbReference>
<evidence type="ECO:0000256" key="3">
    <source>
        <dbReference type="ARBA" id="ARBA00022553"/>
    </source>
</evidence>
<dbReference type="InterPro" id="IPR036097">
    <property type="entry name" value="HisK_dim/P_sf"/>
</dbReference>
<evidence type="ECO:0000256" key="1">
    <source>
        <dbReference type="ARBA" id="ARBA00000085"/>
    </source>
</evidence>
<keyword evidence="8" id="KW-0902">Two-component regulatory system</keyword>
<dbReference type="Gene3D" id="3.30.565.10">
    <property type="entry name" value="Histidine kinase-like ATPase, C-terminal domain"/>
    <property type="match status" value="1"/>
</dbReference>
<comment type="catalytic activity">
    <reaction evidence="1">
        <text>ATP + protein L-histidine = ADP + protein N-phospho-L-histidine.</text>
        <dbReference type="EC" id="2.7.13.3"/>
    </reaction>
</comment>
<evidence type="ECO:0000259" key="11">
    <source>
        <dbReference type="PROSITE" id="PS50109"/>
    </source>
</evidence>
<evidence type="ECO:0000256" key="4">
    <source>
        <dbReference type="ARBA" id="ARBA00022679"/>
    </source>
</evidence>
<keyword evidence="10" id="KW-0472">Membrane</keyword>
<dbReference type="SMART" id="SM00387">
    <property type="entry name" value="HATPase_c"/>
    <property type="match status" value="1"/>
</dbReference>
<evidence type="ECO:0000256" key="6">
    <source>
        <dbReference type="ARBA" id="ARBA00022777"/>
    </source>
</evidence>
<reference evidence="12 13" key="1">
    <citation type="submission" date="2015-11" db="EMBL/GenBank/DDBJ databases">
        <title>Draft Genome Sequence of the Strain BR 10423 (Rhizobium sp.) isolated from nodules of Mimosa pudica.</title>
        <authorList>
            <person name="Barauna A.C."/>
            <person name="Zilli J.E."/>
            <person name="Simoes-Araujo J.L."/>
            <person name="Reis V.M."/>
            <person name="James E.K."/>
            <person name="Reis F.B.Jr."/>
            <person name="Rouws L.F."/>
            <person name="Passos S.R."/>
            <person name="Gois S.R."/>
        </authorList>
    </citation>
    <scope>NUCLEOTIDE SEQUENCE [LARGE SCALE GENOMIC DNA]</scope>
    <source>
        <strain evidence="12 13">BR10423</strain>
    </source>
</reference>
<dbReference type="Proteomes" id="UP000068164">
    <property type="component" value="Unassembled WGS sequence"/>
</dbReference>
<dbReference type="InterPro" id="IPR003594">
    <property type="entry name" value="HATPase_dom"/>
</dbReference>
<keyword evidence="4" id="KW-0808">Transferase</keyword>
<keyword evidence="10" id="KW-1133">Transmembrane helix</keyword>
<evidence type="ECO:0000256" key="7">
    <source>
        <dbReference type="ARBA" id="ARBA00022840"/>
    </source>
</evidence>
<feature type="domain" description="Histidine kinase" evidence="11">
    <location>
        <begin position="308"/>
        <end position="523"/>
    </location>
</feature>
<dbReference type="EMBL" id="LNCD01000064">
    <property type="protein sequence ID" value="KWV53716.1"/>
    <property type="molecule type" value="Genomic_DNA"/>
</dbReference>
<evidence type="ECO:0000256" key="5">
    <source>
        <dbReference type="ARBA" id="ARBA00022741"/>
    </source>
</evidence>
<evidence type="ECO:0000256" key="10">
    <source>
        <dbReference type="SAM" id="Phobius"/>
    </source>
</evidence>
<evidence type="ECO:0000313" key="13">
    <source>
        <dbReference type="Proteomes" id="UP000068164"/>
    </source>
</evidence>
<dbReference type="PROSITE" id="PS50109">
    <property type="entry name" value="HIS_KIN"/>
    <property type="match status" value="1"/>
</dbReference>
<organism evidence="12 13">
    <name type="scientific">Rhizobium altiplani</name>
    <dbReference type="NCBI Taxonomy" id="1864509"/>
    <lineage>
        <taxon>Bacteria</taxon>
        <taxon>Pseudomonadati</taxon>
        <taxon>Pseudomonadota</taxon>
        <taxon>Alphaproteobacteria</taxon>
        <taxon>Hyphomicrobiales</taxon>
        <taxon>Rhizobiaceae</taxon>
        <taxon>Rhizobium/Agrobacterium group</taxon>
        <taxon>Rhizobium</taxon>
    </lineage>
</organism>
<dbReference type="InterPro" id="IPR004358">
    <property type="entry name" value="Sig_transdc_His_kin-like_C"/>
</dbReference>
<evidence type="ECO:0000313" key="12">
    <source>
        <dbReference type="EMBL" id="KWV53716.1"/>
    </source>
</evidence>
<dbReference type="InterPro" id="IPR003661">
    <property type="entry name" value="HisK_dim/P_dom"/>
</dbReference>